<feature type="region of interest" description="Disordered" evidence="1">
    <location>
        <begin position="49"/>
        <end position="76"/>
    </location>
</feature>
<comment type="caution">
    <text evidence="3">The sequence shown here is derived from an EMBL/GenBank/DDBJ whole genome shotgun (WGS) entry which is preliminary data.</text>
</comment>
<feature type="chain" id="PRO_5035205634" evidence="2">
    <location>
        <begin position="24"/>
        <end position="133"/>
    </location>
</feature>
<feature type="signal peptide" evidence="2">
    <location>
        <begin position="1"/>
        <end position="23"/>
    </location>
</feature>
<protein>
    <submittedName>
        <fullName evidence="3">Uncharacterized protein</fullName>
    </submittedName>
</protein>
<dbReference type="OrthoDB" id="10364468at2759"/>
<feature type="non-terminal residue" evidence="3">
    <location>
        <position position="1"/>
    </location>
</feature>
<keyword evidence="2" id="KW-0732">Signal</keyword>
<reference evidence="3" key="1">
    <citation type="submission" date="2021-04" db="EMBL/GenBank/DDBJ databases">
        <authorList>
            <person name="Chebbi M.A.C M."/>
        </authorList>
    </citation>
    <scope>NUCLEOTIDE SEQUENCE</scope>
</reference>
<evidence type="ECO:0000313" key="4">
    <source>
        <dbReference type="Proteomes" id="UP000786811"/>
    </source>
</evidence>
<dbReference type="AlphaFoldDB" id="A0A8J2MM03"/>
<keyword evidence="4" id="KW-1185">Reference proteome</keyword>
<dbReference type="Proteomes" id="UP000786811">
    <property type="component" value="Unassembled WGS sequence"/>
</dbReference>
<dbReference type="EMBL" id="CAJNRD030001121">
    <property type="protein sequence ID" value="CAG5097077.1"/>
    <property type="molecule type" value="Genomic_DNA"/>
</dbReference>
<proteinExistence type="predicted"/>
<name>A0A8J2MM03_COTCN</name>
<evidence type="ECO:0000313" key="3">
    <source>
        <dbReference type="EMBL" id="CAG5097077.1"/>
    </source>
</evidence>
<sequence length="133" mass="16511">MKKFFLFFLAVITILVVINSSVAYKPVRSLKHYRRKPWVYQRPQWQRFSHPHKRPVNKRPSEFHYPPQRRPPRSRYLDRNREPFTIEFELPIEYVENYHRRFKGDFQNYDDDDYTLDDYGDDDADDRQLRVQV</sequence>
<gene>
    <name evidence="3" type="ORF">HICCMSTLAB_LOCUS8530</name>
</gene>
<evidence type="ECO:0000256" key="1">
    <source>
        <dbReference type="SAM" id="MobiDB-lite"/>
    </source>
</evidence>
<organism evidence="3 4">
    <name type="scientific">Cotesia congregata</name>
    <name type="common">Parasitoid wasp</name>
    <name type="synonym">Apanteles congregatus</name>
    <dbReference type="NCBI Taxonomy" id="51543"/>
    <lineage>
        <taxon>Eukaryota</taxon>
        <taxon>Metazoa</taxon>
        <taxon>Ecdysozoa</taxon>
        <taxon>Arthropoda</taxon>
        <taxon>Hexapoda</taxon>
        <taxon>Insecta</taxon>
        <taxon>Pterygota</taxon>
        <taxon>Neoptera</taxon>
        <taxon>Endopterygota</taxon>
        <taxon>Hymenoptera</taxon>
        <taxon>Apocrita</taxon>
        <taxon>Ichneumonoidea</taxon>
        <taxon>Braconidae</taxon>
        <taxon>Microgastrinae</taxon>
        <taxon>Cotesia</taxon>
    </lineage>
</organism>
<accession>A0A8J2MM03</accession>
<evidence type="ECO:0000256" key="2">
    <source>
        <dbReference type="SAM" id="SignalP"/>
    </source>
</evidence>